<keyword evidence="4" id="KW-1185">Reference proteome</keyword>
<protein>
    <submittedName>
        <fullName evidence="3">Uncharacterized protein</fullName>
    </submittedName>
</protein>
<sequence length="226" mass="24670">MIVPTLALARTQDQYAQHISQKTQASFDRLRIEIQQRKRELELQRRAAQQQAQQTAATEAGNSIPSTQAVAEPVAGFAPPVSPTAGMESTVWSAVSNRAHEYDGASSSEAYGDSSSEPFMLGGRHTPAGYQRIEESSKMFELVAEDESHSEFSSGLGGTTGMVASYIEMQNALATRNRISKSTNARRRKVNDASASVLKAHLEKKQKEKAAESEQLSRLKDLDVAQ</sequence>
<dbReference type="Proteomes" id="UP000324585">
    <property type="component" value="Unassembled WGS sequence"/>
</dbReference>
<dbReference type="EMBL" id="VRMN01000002">
    <property type="protein sequence ID" value="KAA8496632.1"/>
    <property type="molecule type" value="Genomic_DNA"/>
</dbReference>
<comment type="caution">
    <text evidence="3">The sequence shown here is derived from an EMBL/GenBank/DDBJ whole genome shotgun (WGS) entry which is preliminary data.</text>
</comment>
<evidence type="ECO:0000256" key="1">
    <source>
        <dbReference type="SAM" id="Coils"/>
    </source>
</evidence>
<organism evidence="3 4">
    <name type="scientific">Porphyridium purpureum</name>
    <name type="common">Red alga</name>
    <name type="synonym">Porphyridium cruentum</name>
    <dbReference type="NCBI Taxonomy" id="35688"/>
    <lineage>
        <taxon>Eukaryota</taxon>
        <taxon>Rhodophyta</taxon>
        <taxon>Bangiophyceae</taxon>
        <taxon>Porphyridiales</taxon>
        <taxon>Porphyridiaceae</taxon>
        <taxon>Porphyridium</taxon>
    </lineage>
</organism>
<feature type="region of interest" description="Disordered" evidence="2">
    <location>
        <begin position="177"/>
        <end position="226"/>
    </location>
</feature>
<proteinExistence type="predicted"/>
<name>A0A5J4Z0K4_PORPP</name>
<evidence type="ECO:0000313" key="4">
    <source>
        <dbReference type="Proteomes" id="UP000324585"/>
    </source>
</evidence>
<reference evidence="4" key="1">
    <citation type="journal article" date="2019" name="Nat. Commun.">
        <title>Expansion of phycobilisome linker gene families in mesophilic red algae.</title>
        <authorList>
            <person name="Lee J."/>
            <person name="Kim D."/>
            <person name="Bhattacharya D."/>
            <person name="Yoon H.S."/>
        </authorList>
    </citation>
    <scope>NUCLEOTIDE SEQUENCE [LARGE SCALE GENOMIC DNA]</scope>
    <source>
        <strain evidence="4">CCMP 1328</strain>
    </source>
</reference>
<feature type="coiled-coil region" evidence="1">
    <location>
        <begin position="27"/>
        <end position="58"/>
    </location>
</feature>
<evidence type="ECO:0000256" key="2">
    <source>
        <dbReference type="SAM" id="MobiDB-lite"/>
    </source>
</evidence>
<feature type="compositionally biased region" description="Basic and acidic residues" evidence="2">
    <location>
        <begin position="200"/>
        <end position="226"/>
    </location>
</feature>
<accession>A0A5J4Z0K4</accession>
<keyword evidence="1" id="KW-0175">Coiled coil</keyword>
<gene>
    <name evidence="3" type="ORF">FVE85_0361</name>
</gene>
<evidence type="ECO:0000313" key="3">
    <source>
        <dbReference type="EMBL" id="KAA8496632.1"/>
    </source>
</evidence>
<dbReference type="AlphaFoldDB" id="A0A5J4Z0K4"/>